<proteinExistence type="inferred from homology"/>
<dbReference type="GO" id="GO:0005840">
    <property type="term" value="C:ribosome"/>
    <property type="evidence" value="ECO:0007669"/>
    <property type="project" value="UniProtKB-KW"/>
</dbReference>
<comment type="function">
    <text evidence="6">Binds directly to 16S ribosomal RNA.</text>
</comment>
<evidence type="ECO:0000256" key="4">
    <source>
        <dbReference type="ARBA" id="ARBA00023274"/>
    </source>
</evidence>
<dbReference type="Proteomes" id="UP000824247">
    <property type="component" value="Unassembled WGS sequence"/>
</dbReference>
<evidence type="ECO:0000256" key="3">
    <source>
        <dbReference type="ARBA" id="ARBA00022980"/>
    </source>
</evidence>
<dbReference type="InterPro" id="IPR002583">
    <property type="entry name" value="Ribosomal_bS20"/>
</dbReference>
<dbReference type="GO" id="GO:0019843">
    <property type="term" value="F:rRNA binding"/>
    <property type="evidence" value="ECO:0007669"/>
    <property type="project" value="UniProtKB-UniRule"/>
</dbReference>
<evidence type="ECO:0000256" key="1">
    <source>
        <dbReference type="ARBA" id="ARBA00022730"/>
    </source>
</evidence>
<comment type="similarity">
    <text evidence="6">Belongs to the bacterial ribosomal protein bS20 family.</text>
</comment>
<accession>A0A9E2KV46</accession>
<feature type="region of interest" description="Disordered" evidence="7">
    <location>
        <begin position="1"/>
        <end position="38"/>
    </location>
</feature>
<keyword evidence="1 6" id="KW-0699">rRNA-binding</keyword>
<dbReference type="AlphaFoldDB" id="A0A9E2KV46"/>
<dbReference type="GO" id="GO:0003735">
    <property type="term" value="F:structural constituent of ribosome"/>
    <property type="evidence" value="ECO:0007669"/>
    <property type="project" value="InterPro"/>
</dbReference>
<dbReference type="NCBIfam" id="TIGR00029">
    <property type="entry name" value="S20"/>
    <property type="match status" value="1"/>
</dbReference>
<evidence type="ECO:0000256" key="5">
    <source>
        <dbReference type="ARBA" id="ARBA00035136"/>
    </source>
</evidence>
<protein>
    <recommendedName>
        <fullName evidence="5 6">Small ribosomal subunit protein bS20</fullName>
    </recommendedName>
</protein>
<sequence length="81" mass="9276">MANIKSNEKSLRQDTKVHKNNHSQLAKMRTQVKKTNNNLSDETVSETYKVVDTVARKGIIHKNKANRIKSRIAMKNNATKK</sequence>
<organism evidence="8 9">
    <name type="scientific">Candidatus Ureaplasma intestinipullorum</name>
    <dbReference type="NCBI Taxonomy" id="2838770"/>
    <lineage>
        <taxon>Bacteria</taxon>
        <taxon>Bacillati</taxon>
        <taxon>Mycoplasmatota</taxon>
        <taxon>Mycoplasmoidales</taxon>
        <taxon>Mycoplasmoidaceae</taxon>
        <taxon>Ureaplasma</taxon>
    </lineage>
</organism>
<reference evidence="8" key="2">
    <citation type="submission" date="2021-04" db="EMBL/GenBank/DDBJ databases">
        <authorList>
            <person name="Gilroy R."/>
        </authorList>
    </citation>
    <scope>NUCLEOTIDE SEQUENCE</scope>
    <source>
        <strain evidence="8">A5-1222</strain>
    </source>
</reference>
<keyword evidence="3 6" id="KW-0689">Ribosomal protein</keyword>
<dbReference type="Pfam" id="PF01649">
    <property type="entry name" value="Ribosomal_S20p"/>
    <property type="match status" value="1"/>
</dbReference>
<evidence type="ECO:0000313" key="8">
    <source>
        <dbReference type="EMBL" id="MBU3830619.1"/>
    </source>
</evidence>
<evidence type="ECO:0000313" key="9">
    <source>
        <dbReference type="Proteomes" id="UP000824247"/>
    </source>
</evidence>
<evidence type="ECO:0000256" key="7">
    <source>
        <dbReference type="SAM" id="MobiDB-lite"/>
    </source>
</evidence>
<feature type="compositionally biased region" description="Basic and acidic residues" evidence="7">
    <location>
        <begin position="1"/>
        <end position="17"/>
    </location>
</feature>
<evidence type="ECO:0000256" key="2">
    <source>
        <dbReference type="ARBA" id="ARBA00022884"/>
    </source>
</evidence>
<dbReference type="GO" id="GO:1990904">
    <property type="term" value="C:ribonucleoprotein complex"/>
    <property type="evidence" value="ECO:0007669"/>
    <property type="project" value="UniProtKB-KW"/>
</dbReference>
<keyword evidence="2 6" id="KW-0694">RNA-binding</keyword>
<dbReference type="EMBL" id="JAHLFM010000008">
    <property type="protein sequence ID" value="MBU3830619.1"/>
    <property type="molecule type" value="Genomic_DNA"/>
</dbReference>
<comment type="caution">
    <text evidence="8">The sequence shown here is derived from an EMBL/GenBank/DDBJ whole genome shotgun (WGS) entry which is preliminary data.</text>
</comment>
<keyword evidence="4 6" id="KW-0687">Ribonucleoprotein</keyword>
<dbReference type="SUPFAM" id="SSF46992">
    <property type="entry name" value="Ribosomal protein S20"/>
    <property type="match status" value="1"/>
</dbReference>
<dbReference type="InterPro" id="IPR036510">
    <property type="entry name" value="Ribosomal_bS20_sf"/>
</dbReference>
<name>A0A9E2KV46_9BACT</name>
<reference evidence="8" key="1">
    <citation type="journal article" date="2021" name="PeerJ">
        <title>Extensive microbial diversity within the chicken gut microbiome revealed by metagenomics and culture.</title>
        <authorList>
            <person name="Gilroy R."/>
            <person name="Ravi A."/>
            <person name="Getino M."/>
            <person name="Pursley I."/>
            <person name="Horton D.L."/>
            <person name="Alikhan N.F."/>
            <person name="Baker D."/>
            <person name="Gharbi K."/>
            <person name="Hall N."/>
            <person name="Watson M."/>
            <person name="Adriaenssens E.M."/>
            <person name="Foster-Nyarko E."/>
            <person name="Jarju S."/>
            <person name="Secka A."/>
            <person name="Antonio M."/>
            <person name="Oren A."/>
            <person name="Chaudhuri R.R."/>
            <person name="La Ragione R."/>
            <person name="Hildebrand F."/>
            <person name="Pallen M.J."/>
        </authorList>
    </citation>
    <scope>NUCLEOTIDE SEQUENCE</scope>
    <source>
        <strain evidence="8">A5-1222</strain>
    </source>
</reference>
<gene>
    <name evidence="6 8" type="primary">rpsT</name>
    <name evidence="8" type="ORF">H9897_00440</name>
</gene>
<dbReference type="HAMAP" id="MF_00500">
    <property type="entry name" value="Ribosomal_bS20"/>
    <property type="match status" value="1"/>
</dbReference>
<dbReference type="Gene3D" id="1.20.58.110">
    <property type="entry name" value="Ribosomal protein S20"/>
    <property type="match status" value="1"/>
</dbReference>
<evidence type="ECO:0000256" key="6">
    <source>
        <dbReference type="HAMAP-Rule" id="MF_00500"/>
    </source>
</evidence>
<dbReference type="GO" id="GO:0006412">
    <property type="term" value="P:translation"/>
    <property type="evidence" value="ECO:0007669"/>
    <property type="project" value="UniProtKB-UniRule"/>
</dbReference>